<dbReference type="InterPro" id="IPR023211">
    <property type="entry name" value="DNA_pol_palm_dom_sf"/>
</dbReference>
<protein>
    <submittedName>
        <fullName evidence="2">Uncharacterized protein</fullName>
    </submittedName>
</protein>
<gene>
    <name evidence="2" type="ORF">CGOC_LOCUS15</name>
</gene>
<dbReference type="InterPro" id="IPR036397">
    <property type="entry name" value="RNaseH_sf"/>
</dbReference>
<evidence type="ECO:0000313" key="3">
    <source>
        <dbReference type="Proteomes" id="UP000271889"/>
    </source>
</evidence>
<proteinExistence type="predicted"/>
<feature type="coiled-coil region" evidence="1">
    <location>
        <begin position="367"/>
        <end position="401"/>
    </location>
</feature>
<dbReference type="InterPro" id="IPR043502">
    <property type="entry name" value="DNA/RNA_pol_sf"/>
</dbReference>
<dbReference type="Gene3D" id="3.90.1600.10">
    <property type="entry name" value="Palm domain of DNA polymerase"/>
    <property type="match status" value="1"/>
</dbReference>
<dbReference type="GO" id="GO:0042575">
    <property type="term" value="C:DNA polymerase complex"/>
    <property type="evidence" value="ECO:0007669"/>
    <property type="project" value="UniProtKB-ARBA"/>
</dbReference>
<dbReference type="SUPFAM" id="SSF56672">
    <property type="entry name" value="DNA/RNA polymerases"/>
    <property type="match status" value="1"/>
</dbReference>
<dbReference type="GO" id="GO:0003676">
    <property type="term" value="F:nucleic acid binding"/>
    <property type="evidence" value="ECO:0007669"/>
    <property type="project" value="InterPro"/>
</dbReference>
<evidence type="ECO:0000313" key="2">
    <source>
        <dbReference type="EMBL" id="VDK40345.1"/>
    </source>
</evidence>
<dbReference type="EMBL" id="UYRV01000010">
    <property type="protein sequence ID" value="VDK40345.1"/>
    <property type="molecule type" value="Genomic_DNA"/>
</dbReference>
<dbReference type="Gene3D" id="3.30.420.10">
    <property type="entry name" value="Ribonuclease H-like superfamily/Ribonuclease H"/>
    <property type="match status" value="1"/>
</dbReference>
<dbReference type="Proteomes" id="UP000271889">
    <property type="component" value="Unassembled WGS sequence"/>
</dbReference>
<reference evidence="2 3" key="1">
    <citation type="submission" date="2018-11" db="EMBL/GenBank/DDBJ databases">
        <authorList>
            <consortium name="Pathogen Informatics"/>
        </authorList>
    </citation>
    <scope>NUCLEOTIDE SEQUENCE [LARGE SCALE GENOMIC DNA]</scope>
</reference>
<organism evidence="2 3">
    <name type="scientific">Cylicostephanus goldi</name>
    <name type="common">Nematode worm</name>
    <dbReference type="NCBI Taxonomy" id="71465"/>
    <lineage>
        <taxon>Eukaryota</taxon>
        <taxon>Metazoa</taxon>
        <taxon>Ecdysozoa</taxon>
        <taxon>Nematoda</taxon>
        <taxon>Chromadorea</taxon>
        <taxon>Rhabditida</taxon>
        <taxon>Rhabditina</taxon>
        <taxon>Rhabditomorpha</taxon>
        <taxon>Strongyloidea</taxon>
        <taxon>Strongylidae</taxon>
        <taxon>Cylicostephanus</taxon>
    </lineage>
</organism>
<sequence>MVEYKNVKHRDGSVTQEVDRKHAFMYLCDFCYEGVHFTYRTWEDAIKYLDSLSSQLDKNERYIIWVHNLSFEFQFMKGFMKLTDVFCRKAHNVLKCVYKNIEFRDTLALSNCKLERLAENEKLPVKKLVGNLDYSLIRHQNTPISKEEMQYQWNDTEIVYYYIEKKVKEYGRLENIPMTSTGEVRALFRKELGAEGLRKMHSLVTLYSAHSMELQNLFIQTYAGAYTHCNYQAINSILEDLLCKDIGSSYPFQMVSKKYPTIWYKLKEELLLEQILEKYSQLDYAICCEATFLNIRSKHCHSIISHHKCIKITDDYIEDNGRVVSASILKMAVNEIDLLNILDFYDFSDVIIENVYVSKKEYLPKELVQIILKLFKAKTELKDIEEEVENYMRSKQRINGVYGSAVFNILDSGTYFDEESNYKFIKGEKSWADFKEYTGNPNQYLWYSIGVWVTSYARRQILTPIKKMSENAIYCDTDSVKHKSRKSKKKYDRLWYKLNCQCRREFIDAMNYHKIPPVDWTFIDKHGVEHFMGIFEDEKPYKRFKSLGSKRYLVEYYDGKMSSTVAGAPKTLWKALGETNDERFENFTNGFKMENCKLTHTYVEEETEKFIPDYLGNLAIVDMRSGVCLTSADFSMNLSDTFYEFLLGKVDLGDVDIYRYFGGQKKFEK</sequence>
<name>A0A3P6QJ37_CYLGO</name>
<keyword evidence="1" id="KW-0175">Coiled coil</keyword>
<dbReference type="SUPFAM" id="SSF53098">
    <property type="entry name" value="Ribonuclease H-like"/>
    <property type="match status" value="1"/>
</dbReference>
<keyword evidence="3" id="KW-1185">Reference proteome</keyword>
<evidence type="ECO:0000256" key="1">
    <source>
        <dbReference type="SAM" id="Coils"/>
    </source>
</evidence>
<dbReference type="GO" id="GO:0006259">
    <property type="term" value="P:DNA metabolic process"/>
    <property type="evidence" value="ECO:0007669"/>
    <property type="project" value="UniProtKB-ARBA"/>
</dbReference>
<accession>A0A3P6QJ37</accession>
<dbReference type="InterPro" id="IPR012337">
    <property type="entry name" value="RNaseH-like_sf"/>
</dbReference>
<dbReference type="AlphaFoldDB" id="A0A3P6QJ37"/>